<evidence type="ECO:0000313" key="1">
    <source>
        <dbReference type="EMBL" id="JAH54040.1"/>
    </source>
</evidence>
<name>A0A0E9TME1_ANGAN</name>
<dbReference type="EMBL" id="GBXM01054537">
    <property type="protein sequence ID" value="JAH54040.1"/>
    <property type="molecule type" value="Transcribed_RNA"/>
</dbReference>
<accession>A0A0E9TME1</accession>
<protein>
    <submittedName>
        <fullName evidence="1">Uncharacterized protein</fullName>
    </submittedName>
</protein>
<dbReference type="AlphaFoldDB" id="A0A0E9TME1"/>
<proteinExistence type="predicted"/>
<reference evidence="1" key="2">
    <citation type="journal article" date="2015" name="Fish Shellfish Immunol.">
        <title>Early steps in the European eel (Anguilla anguilla)-Vibrio vulnificus interaction in the gills: Role of the RtxA13 toxin.</title>
        <authorList>
            <person name="Callol A."/>
            <person name="Pajuelo D."/>
            <person name="Ebbesson L."/>
            <person name="Teles M."/>
            <person name="MacKenzie S."/>
            <person name="Amaro C."/>
        </authorList>
    </citation>
    <scope>NUCLEOTIDE SEQUENCE</scope>
</reference>
<organism evidence="1">
    <name type="scientific">Anguilla anguilla</name>
    <name type="common">European freshwater eel</name>
    <name type="synonym">Muraena anguilla</name>
    <dbReference type="NCBI Taxonomy" id="7936"/>
    <lineage>
        <taxon>Eukaryota</taxon>
        <taxon>Metazoa</taxon>
        <taxon>Chordata</taxon>
        <taxon>Craniata</taxon>
        <taxon>Vertebrata</taxon>
        <taxon>Euteleostomi</taxon>
        <taxon>Actinopterygii</taxon>
        <taxon>Neopterygii</taxon>
        <taxon>Teleostei</taxon>
        <taxon>Anguilliformes</taxon>
        <taxon>Anguillidae</taxon>
        <taxon>Anguilla</taxon>
    </lineage>
</organism>
<reference evidence="1" key="1">
    <citation type="submission" date="2014-11" db="EMBL/GenBank/DDBJ databases">
        <authorList>
            <person name="Amaro Gonzalez C."/>
        </authorList>
    </citation>
    <scope>NUCLEOTIDE SEQUENCE</scope>
</reference>
<sequence>MEKRNRQHGTGRIRMLAVLYHAVLVNGEAA</sequence>